<gene>
    <name evidence="3" type="ORF">ET445_05390</name>
</gene>
<dbReference type="InterPro" id="IPR041371">
    <property type="entry name" value="GH92_N"/>
</dbReference>
<dbReference type="Pfam" id="PF17678">
    <property type="entry name" value="Glyco_hydro_92N"/>
    <property type="match status" value="1"/>
</dbReference>
<dbReference type="SUPFAM" id="SSF48726">
    <property type="entry name" value="Immunoglobulin"/>
    <property type="match status" value="1"/>
</dbReference>
<dbReference type="InterPro" id="IPR012939">
    <property type="entry name" value="Glyco_hydro_92"/>
</dbReference>
<dbReference type="OrthoDB" id="9804511at2"/>
<dbReference type="EMBL" id="CP035491">
    <property type="protein sequence ID" value="QAY72860.1"/>
    <property type="molecule type" value="Genomic_DNA"/>
</dbReference>
<evidence type="ECO:0000313" key="3">
    <source>
        <dbReference type="EMBL" id="QAY72860.1"/>
    </source>
</evidence>
<name>A0A4P6F9L4_9MICO</name>
<proteinExistence type="predicted"/>
<dbReference type="PANTHER" id="PTHR12143:SF39">
    <property type="entry name" value="SECRETED PROTEIN"/>
    <property type="match status" value="1"/>
</dbReference>
<evidence type="ECO:0000313" key="4">
    <source>
        <dbReference type="Proteomes" id="UP000291259"/>
    </source>
</evidence>
<evidence type="ECO:0000259" key="2">
    <source>
        <dbReference type="Pfam" id="PF17678"/>
    </source>
</evidence>
<dbReference type="GO" id="GO:0005975">
    <property type="term" value="P:carbohydrate metabolic process"/>
    <property type="evidence" value="ECO:0007669"/>
    <property type="project" value="InterPro"/>
</dbReference>
<dbReference type="GO" id="GO:0006516">
    <property type="term" value="P:glycoprotein catabolic process"/>
    <property type="evidence" value="ECO:0007669"/>
    <property type="project" value="TreeGrafter"/>
</dbReference>
<dbReference type="Gene3D" id="2.70.98.10">
    <property type="match status" value="1"/>
</dbReference>
<dbReference type="SUPFAM" id="SSF48208">
    <property type="entry name" value="Six-hairpin glycosidases"/>
    <property type="match status" value="1"/>
</dbReference>
<dbReference type="Pfam" id="PF07971">
    <property type="entry name" value="Glyco_hydro_92"/>
    <property type="match status" value="1"/>
</dbReference>
<dbReference type="GO" id="GO:0030246">
    <property type="term" value="F:carbohydrate binding"/>
    <property type="evidence" value="ECO:0007669"/>
    <property type="project" value="InterPro"/>
</dbReference>
<dbReference type="GO" id="GO:0005829">
    <property type="term" value="C:cytosol"/>
    <property type="evidence" value="ECO:0007669"/>
    <property type="project" value="TreeGrafter"/>
</dbReference>
<reference evidence="3 4" key="1">
    <citation type="submission" date="2019-01" db="EMBL/GenBank/DDBJ databases">
        <title>Genome sequencing of strain FW100M-8.</title>
        <authorList>
            <person name="Heo J."/>
            <person name="Kim S.-J."/>
            <person name="Kim J.-S."/>
            <person name="Hong S.-B."/>
            <person name="Kwon S.-W."/>
        </authorList>
    </citation>
    <scope>NUCLEOTIDE SEQUENCE [LARGE SCALE GENOMIC DNA]</scope>
    <source>
        <strain evidence="3 4">FW100M-8</strain>
    </source>
</reference>
<dbReference type="InterPro" id="IPR008928">
    <property type="entry name" value="6-hairpin_glycosidase_sf"/>
</dbReference>
<dbReference type="PANTHER" id="PTHR12143">
    <property type="entry name" value="PEPTIDE N-GLYCANASE PNGASE -RELATED"/>
    <property type="match status" value="1"/>
</dbReference>
<dbReference type="InterPro" id="IPR050883">
    <property type="entry name" value="PNGase"/>
</dbReference>
<accession>A0A4P6F9L4</accession>
<sequence length="1237" mass="130110">MTALSIRSKGINAMRRPRIQRERGRAATALTLSLALSAGLVAFAQAPASAEDGDVEYVADPTAYVDPMIGTGNGGESVGEVNNFPGVAAPFGMMQLSPDTPNAPGGYHYDANTIKGFSLNHASVGCPAFGDIPILPVTGAIASGQVPNADRLSNRTVGFSHDDEHAELGSYSLGLANGVDVDLTATTRTGLLEFEFPADQLASIVVKSGSSIGGSRANTHVEVVGDSEVAGYSTTGGFCAVNDNEYTVYFDIVFDRPFQSHGTYVDRVNTADALSADGPNSGAYLGFDVAEDQTVTAKVSMSYVSIDGARRNMAAEIPGWDLAPVAADTREQWRQLLSKVAVGGGEDEHLTQFYTALYHSFLHPNTFNDVDGQYIGFDDVVRTLEPGQTQYANFSDWDIYRSLVQLQALLLPDETAQMGESLLRDAQQQGGWWPRWPLANDTTSQMNGDNSVPVYVNYAVWGADTSKMDLAAALEIMEKGATQSAPVGWGWYERRGVEDYVELGYQPNNADSAGDHGLQGASQTLEWAIDDYTIAQLAGLLGDDETREEYLQRSQNWQNIFNPTTGYLSPRDDFGAFPAGPGYVPPTGNNFGQSGYAEGNAAQYNWLVPQNLKGLIDSMGGAEPTIERLDAFFEQINAGPNVPFMWAGNEINFGVPWVYNALGQPWKTQEQVRRIQTELFANGPGGAPGNDDLGAQSSWYVWASLGLYPITPGETDLGVHAPLFEHAKLSLGNGNTIRINAEGAGVDAAYVTDLRLDGQEYEHTALPQSFAVQGGTLDFTLSNEPDETWAASPEAASPSYTEYQRPAIGLTDPTGPVTVTAGDSLDLEIGAAGTGLGETPVTWKAVAPDGVTVTPSSGSLTVPSIGQVRDDVVVDVSESVESGSHPVSFEFETADGQKLPGGTVVLAVLAADGNAIMCSVLSTEVTGTSLTWKDEGDGKTVPAERGGFIGRTTTGTSNYMYFQVDDLYAAPGNGARAATVNVTYFDQGTGSWNLHYDSAGTTGNPNYKDSPRWTNTNTNTWKTATFVLPDAEFSNGENGNSDFRLNIGIGQQVIGRVSVTVNGPGVTAMHLCDALPQAPEIATGPADAVVLAGGDAEFGAAVSSDLATRLAWQSKAPGSDEWVAVDGQTGPTLALAGVGTSVDGTQYRVVASNLAGQATSDPATLRVYGPVSAAVGAGEIAEFGTIDFTGAGFLPGEDVTATLEPGGFALGTATADASGAVSGSATLADDVVAGRTR</sequence>
<feature type="domain" description="Glycosyl hydrolase family 92" evidence="1">
    <location>
        <begin position="308"/>
        <end position="782"/>
    </location>
</feature>
<protein>
    <submittedName>
        <fullName evidence="3">Alpha-mannosidase</fullName>
    </submittedName>
</protein>
<dbReference type="InterPro" id="IPR005887">
    <property type="entry name" value="GH92_a_mannosidase_put"/>
</dbReference>
<evidence type="ECO:0000259" key="1">
    <source>
        <dbReference type="Pfam" id="PF07971"/>
    </source>
</evidence>
<dbReference type="FunFam" id="3.30.2080.10:FF:000001">
    <property type="entry name" value="Alpha-1,2-mannosidase subfamily"/>
    <property type="match status" value="1"/>
</dbReference>
<feature type="domain" description="Glycosyl hydrolase family 92 N-terminal" evidence="2">
    <location>
        <begin position="64"/>
        <end position="302"/>
    </location>
</feature>
<dbReference type="Proteomes" id="UP000291259">
    <property type="component" value="Chromosome"/>
</dbReference>
<dbReference type="AlphaFoldDB" id="A0A4P6F9L4"/>
<dbReference type="Gene3D" id="1.20.1610.10">
    <property type="entry name" value="alpha-1,2-mannosidases domains"/>
    <property type="match status" value="1"/>
</dbReference>
<keyword evidence="4" id="KW-1185">Reference proteome</keyword>
<dbReference type="Gene3D" id="1.20.1050.60">
    <property type="entry name" value="alpha-1,2-mannosidase"/>
    <property type="match status" value="1"/>
</dbReference>
<dbReference type="NCBIfam" id="TIGR01180">
    <property type="entry name" value="aman2_put"/>
    <property type="match status" value="1"/>
</dbReference>
<dbReference type="GO" id="GO:0000224">
    <property type="term" value="F:peptide-N4-(N-acetyl-beta-glucosaminyl)asparagine amidase activity"/>
    <property type="evidence" value="ECO:0007669"/>
    <property type="project" value="TreeGrafter"/>
</dbReference>
<dbReference type="InterPro" id="IPR036179">
    <property type="entry name" value="Ig-like_dom_sf"/>
</dbReference>
<dbReference type="InterPro" id="IPR014718">
    <property type="entry name" value="GH-type_carb-bd"/>
</dbReference>
<dbReference type="Gene3D" id="3.30.2080.10">
    <property type="entry name" value="GH92 mannosidase domain"/>
    <property type="match status" value="1"/>
</dbReference>
<dbReference type="KEGG" id="agf:ET445_05390"/>
<organism evidence="3 4">
    <name type="scientific">Agromyces protaetiae</name>
    <dbReference type="NCBI Taxonomy" id="2509455"/>
    <lineage>
        <taxon>Bacteria</taxon>
        <taxon>Bacillati</taxon>
        <taxon>Actinomycetota</taxon>
        <taxon>Actinomycetes</taxon>
        <taxon>Micrococcales</taxon>
        <taxon>Microbacteriaceae</taxon>
        <taxon>Agromyces</taxon>
    </lineage>
</organism>